<gene>
    <name evidence="2" type="ORF">Pdsh_02935</name>
    <name evidence="1" type="ORF">Pyrde_0072</name>
</gene>
<dbReference type="STRING" id="1273541.Pyrde_0072"/>
<proteinExistence type="predicted"/>
<organism evidence="1 3">
    <name type="scientific">Pyrodictium delaneyi</name>
    <dbReference type="NCBI Taxonomy" id="1273541"/>
    <lineage>
        <taxon>Archaea</taxon>
        <taxon>Thermoproteota</taxon>
        <taxon>Thermoprotei</taxon>
        <taxon>Desulfurococcales</taxon>
        <taxon>Pyrodictiaceae</taxon>
        <taxon>Pyrodictium</taxon>
    </lineage>
</organism>
<dbReference type="Proteomes" id="UP000058613">
    <property type="component" value="Chromosome"/>
</dbReference>
<evidence type="ECO:0000313" key="1">
    <source>
        <dbReference type="EMBL" id="ALL00122.1"/>
    </source>
</evidence>
<dbReference type="RefSeq" id="WP_055407240.1">
    <property type="nucleotide sequence ID" value="NZ_CP013011.1"/>
</dbReference>
<dbReference type="EMBL" id="NCQP01000002">
    <property type="protein sequence ID" value="OWJ54706.1"/>
    <property type="molecule type" value="Genomic_DNA"/>
</dbReference>
<dbReference type="GeneID" id="26098399"/>
<keyword evidence="4" id="KW-1185">Reference proteome</keyword>
<evidence type="ECO:0008006" key="5">
    <source>
        <dbReference type="Google" id="ProtNLM"/>
    </source>
</evidence>
<reference evidence="2 4" key="2">
    <citation type="submission" date="2017-05" db="EMBL/GenBank/DDBJ databases">
        <title>The draft genome of the hyperthermophilic archaeon 'Pyrodictium delaneyi strain Hulk', an iron and nitrate reducer, reveals the capacity for sulfate reduction.</title>
        <authorList>
            <person name="Demey L.M."/>
            <person name="Miller C."/>
            <person name="Manzella M."/>
            <person name="Reguera G."/>
            <person name="Kashefi K."/>
        </authorList>
    </citation>
    <scope>NUCLEOTIDE SEQUENCE [LARGE SCALE GENOMIC DNA]</scope>
    <source>
        <strain evidence="2 4">Hulk</strain>
    </source>
</reference>
<dbReference type="InterPro" id="IPR036390">
    <property type="entry name" value="WH_DNA-bd_sf"/>
</dbReference>
<dbReference type="Proteomes" id="UP000196694">
    <property type="component" value="Unassembled WGS sequence"/>
</dbReference>
<reference evidence="1 3" key="1">
    <citation type="submission" date="2015-10" db="EMBL/GenBank/DDBJ databases">
        <title>Complete genome sequence of hyperthermophilic archaeon Pyrodictium delaneyi Su06.</title>
        <authorList>
            <person name="Jung J.-H."/>
            <person name="Lin J."/>
            <person name="Holden J.F."/>
            <person name="Park C.-S."/>
        </authorList>
    </citation>
    <scope>NUCLEOTIDE SEQUENCE [LARGE SCALE GENOMIC DNA]</scope>
    <source>
        <strain evidence="1 3">Su06</strain>
    </source>
</reference>
<dbReference type="EMBL" id="CP013011">
    <property type="protein sequence ID" value="ALL00122.1"/>
    <property type="molecule type" value="Genomic_DNA"/>
</dbReference>
<protein>
    <recommendedName>
        <fullName evidence="5">Transcriptional regulator</fullName>
    </recommendedName>
</protein>
<accession>A0A0P0N0S9</accession>
<evidence type="ECO:0000313" key="4">
    <source>
        <dbReference type="Proteomes" id="UP000196694"/>
    </source>
</evidence>
<dbReference type="Gene3D" id="1.10.10.10">
    <property type="entry name" value="Winged helix-like DNA-binding domain superfamily/Winged helix DNA-binding domain"/>
    <property type="match status" value="1"/>
</dbReference>
<dbReference type="InterPro" id="IPR036388">
    <property type="entry name" value="WH-like_DNA-bd_sf"/>
</dbReference>
<sequence>MGLIIFKAKSIEKFLRAFIEGGKDEIPQYELQVELGSGTFYDAYRHLEDLGLVERGVCYDPRKKKEVTCVKLTEKGKKIADLLRAMYQLLENTGSSASSSSSSSS</sequence>
<dbReference type="SUPFAM" id="SSF46785">
    <property type="entry name" value="Winged helix' DNA-binding domain"/>
    <property type="match status" value="1"/>
</dbReference>
<dbReference type="KEGG" id="pdl:Pyrde_0072"/>
<evidence type="ECO:0000313" key="2">
    <source>
        <dbReference type="EMBL" id="OWJ54706.1"/>
    </source>
</evidence>
<evidence type="ECO:0000313" key="3">
    <source>
        <dbReference type="Proteomes" id="UP000058613"/>
    </source>
</evidence>
<name>A0A0P0N0S9_9CREN</name>
<dbReference type="AlphaFoldDB" id="A0A0P0N0S9"/>